<keyword evidence="5 8" id="KW-0067">ATP-binding</keyword>
<sequence length="245" mass="26285">MSPALALRGITRDLRGRRVLDHLDLFVNPGECLALVGLNGAGKTTALRVALGMLRPGSGSAEVLGHDARTSGGEPWGAVGHLVEIPFSYPELTARQNILASVALHGHDPRHVADHIAGLADLLGLGDWLDVPARRLSLGTRQKVGLVAAMAHRPRLLVLDEPTNALDPLATAGLRGIIADLTRDGVAVLVTSHHFDELARIAHRVDVLHAGRVIDSLTPTGPDLEARFFRTVLAAEEHEEKERKR</sequence>
<accession>A0A3S4UGG3</accession>
<dbReference type="PANTHER" id="PTHR42711">
    <property type="entry name" value="ABC TRANSPORTER ATP-BINDING PROTEIN"/>
    <property type="match status" value="1"/>
</dbReference>
<reference evidence="8 9" key="1">
    <citation type="submission" date="2018-12" db="EMBL/GenBank/DDBJ databases">
        <authorList>
            <consortium name="Pathogen Informatics"/>
        </authorList>
    </citation>
    <scope>NUCLEOTIDE SEQUENCE [LARGE SCALE GENOMIC DNA]</scope>
    <source>
        <strain evidence="8 9">NCTC12967</strain>
    </source>
</reference>
<dbReference type="Gene3D" id="3.40.50.300">
    <property type="entry name" value="P-loop containing nucleotide triphosphate hydrolases"/>
    <property type="match status" value="1"/>
</dbReference>
<dbReference type="InterPro" id="IPR027417">
    <property type="entry name" value="P-loop_NTPase"/>
</dbReference>
<comment type="subcellular location">
    <subcellularLocation>
        <location evidence="1">Cell membrane</location>
        <topology evidence="1">Peripheral membrane protein</topology>
    </subcellularLocation>
</comment>
<evidence type="ECO:0000256" key="4">
    <source>
        <dbReference type="ARBA" id="ARBA00022741"/>
    </source>
</evidence>
<evidence type="ECO:0000313" key="8">
    <source>
        <dbReference type="EMBL" id="VEH71112.1"/>
    </source>
</evidence>
<evidence type="ECO:0000256" key="5">
    <source>
        <dbReference type="ARBA" id="ARBA00022840"/>
    </source>
</evidence>
<dbReference type="InterPro" id="IPR050763">
    <property type="entry name" value="ABC_transporter_ATP-binding"/>
</dbReference>
<dbReference type="EMBL" id="LR134406">
    <property type="protein sequence ID" value="VEH71112.1"/>
    <property type="molecule type" value="Genomic_DNA"/>
</dbReference>
<organism evidence="8 9">
    <name type="scientific">Arachnia propionica</name>
    <dbReference type="NCBI Taxonomy" id="1750"/>
    <lineage>
        <taxon>Bacteria</taxon>
        <taxon>Bacillati</taxon>
        <taxon>Actinomycetota</taxon>
        <taxon>Actinomycetes</taxon>
        <taxon>Propionibacteriales</taxon>
        <taxon>Propionibacteriaceae</taxon>
        <taxon>Arachnia</taxon>
    </lineage>
</organism>
<evidence type="ECO:0000256" key="3">
    <source>
        <dbReference type="ARBA" id="ARBA00022448"/>
    </source>
</evidence>
<dbReference type="GO" id="GO:0005886">
    <property type="term" value="C:plasma membrane"/>
    <property type="evidence" value="ECO:0007669"/>
    <property type="project" value="UniProtKB-SubCell"/>
</dbReference>
<keyword evidence="9" id="KW-1185">Reference proteome</keyword>
<dbReference type="GeneID" id="64407860"/>
<evidence type="ECO:0000256" key="1">
    <source>
        <dbReference type="ARBA" id="ARBA00004202"/>
    </source>
</evidence>
<evidence type="ECO:0000256" key="2">
    <source>
        <dbReference type="ARBA" id="ARBA00005417"/>
    </source>
</evidence>
<dbReference type="CDD" id="cd03230">
    <property type="entry name" value="ABC_DR_subfamily_A"/>
    <property type="match status" value="1"/>
</dbReference>
<gene>
    <name evidence="8" type="primary">ybhF_7</name>
    <name evidence="8" type="ORF">NCTC12967_02423</name>
</gene>
<dbReference type="SMART" id="SM00382">
    <property type="entry name" value="AAA"/>
    <property type="match status" value="1"/>
</dbReference>
<evidence type="ECO:0000313" key="9">
    <source>
        <dbReference type="Proteomes" id="UP000273044"/>
    </source>
</evidence>
<protein>
    <submittedName>
        <fullName evidence="8">Uncharacterized ABC transporter ATP-binding protein YbhF</fullName>
    </submittedName>
</protein>
<keyword evidence="6" id="KW-0046">Antibiotic resistance</keyword>
<dbReference type="GO" id="GO:0016887">
    <property type="term" value="F:ATP hydrolysis activity"/>
    <property type="evidence" value="ECO:0007669"/>
    <property type="project" value="InterPro"/>
</dbReference>
<dbReference type="RefSeq" id="WP_082793877.1">
    <property type="nucleotide sequence ID" value="NZ_CAURRE010000107.1"/>
</dbReference>
<proteinExistence type="inferred from homology"/>
<dbReference type="AlphaFoldDB" id="A0A3S4UGG3"/>
<dbReference type="PROSITE" id="PS50893">
    <property type="entry name" value="ABC_TRANSPORTER_2"/>
    <property type="match status" value="1"/>
</dbReference>
<feature type="domain" description="ABC transporter" evidence="7">
    <location>
        <begin position="5"/>
        <end position="235"/>
    </location>
</feature>
<dbReference type="SUPFAM" id="SSF52540">
    <property type="entry name" value="P-loop containing nucleoside triphosphate hydrolases"/>
    <property type="match status" value="1"/>
</dbReference>
<dbReference type="GO" id="GO:0046677">
    <property type="term" value="P:response to antibiotic"/>
    <property type="evidence" value="ECO:0007669"/>
    <property type="project" value="UniProtKB-KW"/>
</dbReference>
<evidence type="ECO:0000256" key="6">
    <source>
        <dbReference type="ARBA" id="ARBA00023251"/>
    </source>
</evidence>
<keyword evidence="4" id="KW-0547">Nucleotide-binding</keyword>
<name>A0A3S4UGG3_9ACTN</name>
<keyword evidence="3" id="KW-0813">Transport</keyword>
<comment type="similarity">
    <text evidence="2">Belongs to the ABC transporter superfamily.</text>
</comment>
<evidence type="ECO:0000259" key="7">
    <source>
        <dbReference type="PROSITE" id="PS50893"/>
    </source>
</evidence>
<dbReference type="Pfam" id="PF00005">
    <property type="entry name" value="ABC_tran"/>
    <property type="match status" value="1"/>
</dbReference>
<dbReference type="GO" id="GO:0005524">
    <property type="term" value="F:ATP binding"/>
    <property type="evidence" value="ECO:0007669"/>
    <property type="project" value="UniProtKB-KW"/>
</dbReference>
<dbReference type="InterPro" id="IPR003439">
    <property type="entry name" value="ABC_transporter-like_ATP-bd"/>
</dbReference>
<dbReference type="Proteomes" id="UP000273044">
    <property type="component" value="Chromosome"/>
</dbReference>
<dbReference type="InterPro" id="IPR003593">
    <property type="entry name" value="AAA+_ATPase"/>
</dbReference>
<dbReference type="PANTHER" id="PTHR42711:SF5">
    <property type="entry name" value="ABC TRANSPORTER ATP-BINDING PROTEIN NATA"/>
    <property type="match status" value="1"/>
</dbReference>